<dbReference type="EMBL" id="RQER01000007">
    <property type="protein sequence ID" value="TGJ99996.1"/>
    <property type="molecule type" value="Genomic_DNA"/>
</dbReference>
<keyword evidence="5 6" id="KW-0804">Transcription</keyword>
<accession>A0A5F1ZXB2</accession>
<dbReference type="Gene3D" id="1.10.10.10">
    <property type="entry name" value="Winged helix-like DNA-binding domain superfamily/Winged helix DNA-binding domain"/>
    <property type="match status" value="1"/>
</dbReference>
<dbReference type="RefSeq" id="WP_135643384.1">
    <property type="nucleotide sequence ID" value="NZ_RQER01000007.1"/>
</dbReference>
<dbReference type="Pfam" id="PF04542">
    <property type="entry name" value="Sigma70_r2"/>
    <property type="match status" value="1"/>
</dbReference>
<evidence type="ECO:0000256" key="6">
    <source>
        <dbReference type="RuleBase" id="RU000716"/>
    </source>
</evidence>
<dbReference type="GO" id="GO:0006352">
    <property type="term" value="P:DNA-templated transcription initiation"/>
    <property type="evidence" value="ECO:0007669"/>
    <property type="project" value="InterPro"/>
</dbReference>
<dbReference type="InterPro" id="IPR039425">
    <property type="entry name" value="RNA_pol_sigma-70-like"/>
</dbReference>
<dbReference type="InterPro" id="IPR007627">
    <property type="entry name" value="RNA_pol_sigma70_r2"/>
</dbReference>
<protein>
    <recommendedName>
        <fullName evidence="6">RNA polymerase sigma factor</fullName>
    </recommendedName>
</protein>
<evidence type="ECO:0000313" key="12">
    <source>
        <dbReference type="Proteomes" id="UP000297946"/>
    </source>
</evidence>
<dbReference type="SUPFAM" id="SSF88946">
    <property type="entry name" value="Sigma2 domain of RNA polymerase sigma factors"/>
    <property type="match status" value="1"/>
</dbReference>
<dbReference type="OrthoDB" id="9784984at2"/>
<feature type="domain" description="RNA polymerase sigma-70 region 2" evidence="7">
    <location>
        <begin position="39"/>
        <end position="102"/>
    </location>
</feature>
<dbReference type="CDD" id="cd06171">
    <property type="entry name" value="Sigma70_r4"/>
    <property type="match status" value="1"/>
</dbReference>
<comment type="caution">
    <text evidence="9">The sequence shown here is derived from an EMBL/GenBank/DDBJ whole genome shotgun (WGS) entry which is preliminary data.</text>
</comment>
<name>A0A5F1ZXB2_9LEPT</name>
<dbReference type="PANTHER" id="PTHR43133">
    <property type="entry name" value="RNA POLYMERASE ECF-TYPE SIGMA FACTO"/>
    <property type="match status" value="1"/>
</dbReference>
<dbReference type="NCBIfam" id="TIGR02937">
    <property type="entry name" value="sigma70-ECF"/>
    <property type="match status" value="1"/>
</dbReference>
<evidence type="ECO:0000313" key="9">
    <source>
        <dbReference type="EMBL" id="TGJ99996.1"/>
    </source>
</evidence>
<dbReference type="Gene3D" id="1.10.1740.10">
    <property type="match status" value="1"/>
</dbReference>
<keyword evidence="2 6" id="KW-0805">Transcription regulation</keyword>
<dbReference type="InterPro" id="IPR014284">
    <property type="entry name" value="RNA_pol_sigma-70_dom"/>
</dbReference>
<dbReference type="InterPro" id="IPR036388">
    <property type="entry name" value="WH-like_DNA-bd_sf"/>
</dbReference>
<dbReference type="AlphaFoldDB" id="A0A5F1ZXB2"/>
<dbReference type="Proteomes" id="UP000297273">
    <property type="component" value="Unassembled WGS sequence"/>
</dbReference>
<proteinExistence type="inferred from homology"/>
<dbReference type="Pfam" id="PF08281">
    <property type="entry name" value="Sigma70_r4_2"/>
    <property type="match status" value="1"/>
</dbReference>
<evidence type="ECO:0000256" key="2">
    <source>
        <dbReference type="ARBA" id="ARBA00023015"/>
    </source>
</evidence>
<dbReference type="PROSITE" id="PS01063">
    <property type="entry name" value="SIGMA70_ECF"/>
    <property type="match status" value="1"/>
</dbReference>
<evidence type="ECO:0000259" key="7">
    <source>
        <dbReference type="Pfam" id="PF04542"/>
    </source>
</evidence>
<dbReference type="InterPro" id="IPR013324">
    <property type="entry name" value="RNA_pol_sigma_r3/r4-like"/>
</dbReference>
<comment type="similarity">
    <text evidence="1 6">Belongs to the sigma-70 factor family. ECF subfamily.</text>
</comment>
<dbReference type="GO" id="GO:0003677">
    <property type="term" value="F:DNA binding"/>
    <property type="evidence" value="ECO:0007669"/>
    <property type="project" value="UniProtKB-KW"/>
</dbReference>
<keyword evidence="3 6" id="KW-0731">Sigma factor</keyword>
<dbReference type="InterPro" id="IPR013325">
    <property type="entry name" value="RNA_pol_sigma_r2"/>
</dbReference>
<gene>
    <name evidence="9" type="ORF">EHO57_11900</name>
    <name evidence="10" type="ORF">EHQ53_04035</name>
</gene>
<dbReference type="EMBL" id="RQGC01000002">
    <property type="protein sequence ID" value="TGL42633.1"/>
    <property type="molecule type" value="Genomic_DNA"/>
</dbReference>
<reference evidence="10" key="1">
    <citation type="submission" date="2018-10" db="EMBL/GenBank/DDBJ databases">
        <authorList>
            <person name="Vincent A.T."/>
            <person name="Schiettekatte O."/>
            <person name="Bourhy P."/>
            <person name="Veyrier F.J."/>
            <person name="Picardeau M."/>
        </authorList>
    </citation>
    <scope>NUCLEOTIDE SEQUENCE</scope>
    <source>
        <strain evidence="10">201702690</strain>
    </source>
</reference>
<dbReference type="InterPro" id="IPR000838">
    <property type="entry name" value="RNA_pol_sigma70_ECF_CS"/>
</dbReference>
<evidence type="ECO:0000259" key="8">
    <source>
        <dbReference type="Pfam" id="PF08281"/>
    </source>
</evidence>
<organism evidence="9 12">
    <name type="scientific">Leptospira langatensis</name>
    <dbReference type="NCBI Taxonomy" id="2484983"/>
    <lineage>
        <taxon>Bacteria</taxon>
        <taxon>Pseudomonadati</taxon>
        <taxon>Spirochaetota</taxon>
        <taxon>Spirochaetia</taxon>
        <taxon>Leptospirales</taxon>
        <taxon>Leptospiraceae</taxon>
        <taxon>Leptospira</taxon>
    </lineage>
</organism>
<sequence length="200" mass="23553">MIETDNPHRKQTVRDKEIQLLKQIKEGDDKAYIELTGPYRERLYRKAVSMVKDGDDAEDIVQDALISGYRSIRNFRAESGVYTWLYRIVVNKSKDLLAKRKRARENSMDDSEFQVTDDRISFEKKVELSDESNYLINKINELEDIYKEVIELRYFEEMSYSQIAEILGTNIGTVKSRLFKAKEFLKHLIMKDGKGEGFFR</sequence>
<evidence type="ECO:0000256" key="3">
    <source>
        <dbReference type="ARBA" id="ARBA00023082"/>
    </source>
</evidence>
<feature type="domain" description="RNA polymerase sigma factor 70 region 4 type 2" evidence="8">
    <location>
        <begin position="134"/>
        <end position="185"/>
    </location>
</feature>
<evidence type="ECO:0000256" key="4">
    <source>
        <dbReference type="ARBA" id="ARBA00023125"/>
    </source>
</evidence>
<reference evidence="11 12" key="2">
    <citation type="journal article" date="2019" name="PLoS Negl. Trop. Dis.">
        <title>Revisiting the worldwide diversity of Leptospira species in the environment.</title>
        <authorList>
            <person name="Vincent A.T."/>
            <person name="Schiettekatte O."/>
            <person name="Bourhy P."/>
            <person name="Veyrier F.J."/>
            <person name="Picardeau M."/>
        </authorList>
    </citation>
    <scope>NUCLEOTIDE SEQUENCE [LARGE SCALE GENOMIC DNA]</scope>
    <source>
        <strain evidence="11">201702690</strain>
        <strain evidence="9 12">SSW18</strain>
    </source>
</reference>
<dbReference type="PANTHER" id="PTHR43133:SF51">
    <property type="entry name" value="RNA POLYMERASE SIGMA FACTOR"/>
    <property type="match status" value="1"/>
</dbReference>
<evidence type="ECO:0000313" key="11">
    <source>
        <dbReference type="Proteomes" id="UP000297273"/>
    </source>
</evidence>
<evidence type="ECO:0000256" key="1">
    <source>
        <dbReference type="ARBA" id="ARBA00010641"/>
    </source>
</evidence>
<dbReference type="GO" id="GO:0016987">
    <property type="term" value="F:sigma factor activity"/>
    <property type="evidence" value="ECO:0007669"/>
    <property type="project" value="UniProtKB-KW"/>
</dbReference>
<evidence type="ECO:0000256" key="5">
    <source>
        <dbReference type="ARBA" id="ARBA00023163"/>
    </source>
</evidence>
<dbReference type="InterPro" id="IPR013249">
    <property type="entry name" value="RNA_pol_sigma70_r4_t2"/>
</dbReference>
<dbReference type="SUPFAM" id="SSF88659">
    <property type="entry name" value="Sigma3 and sigma4 domains of RNA polymerase sigma factors"/>
    <property type="match status" value="1"/>
</dbReference>
<keyword evidence="4 6" id="KW-0238">DNA-binding</keyword>
<dbReference type="Proteomes" id="UP000297946">
    <property type="component" value="Unassembled WGS sequence"/>
</dbReference>
<evidence type="ECO:0000313" key="10">
    <source>
        <dbReference type="EMBL" id="TGL42633.1"/>
    </source>
</evidence>
<keyword evidence="11" id="KW-1185">Reference proteome</keyword>